<feature type="domain" description="Histidine kinase" evidence="11">
    <location>
        <begin position="212"/>
        <end position="425"/>
    </location>
</feature>
<dbReference type="EMBL" id="QGLE01000010">
    <property type="protein sequence ID" value="PWR20256.1"/>
    <property type="molecule type" value="Genomic_DNA"/>
</dbReference>
<sequence length="426" mass="45828">MTRRLFWKILIGFWITFLLIIEGVWLIFTLRDAPPREHEIAQSRLVAEAQLADAAFALEESGMAGLDALLADWPAALRARFGLWGAGATLPMADNTLTREAVAADGSRWTLSYDATPVPRVRPGPLDVPPPMIYLGIIGGLVFSAGLAGYLTWPIIRLRGGFATLAGGDLAVRLAPRMGRRRDEIADLAKDFDAMAERLEALVSQRDQLLNDVSHELRSPLARLQVSIGLARQNPERFDAVLHRIEDEARRIDAMVGELLSLARAEAGPPPGDDYFDLNSLALAVIGDARFEAEPARLTIASNLDAGRVEDVLIAGDAELMRRALENVLRNAIRHAPAGSTVSVDITPGPDRVAIAIADEGKGMAEADLARMFEPFVRGAGAHQGGFGLGLAIARRAVLSHGGTIEGHNRPGGGLEVRIELPVAPT</sequence>
<dbReference type="SUPFAM" id="SSF55874">
    <property type="entry name" value="ATPase domain of HSP90 chaperone/DNA topoisomerase II/histidine kinase"/>
    <property type="match status" value="1"/>
</dbReference>
<dbReference type="EC" id="2.7.13.3" evidence="3"/>
<dbReference type="Gene3D" id="3.30.565.10">
    <property type="entry name" value="Histidine kinase-like ATPase, C-terminal domain"/>
    <property type="match status" value="1"/>
</dbReference>
<dbReference type="Gene3D" id="1.10.287.130">
    <property type="match status" value="1"/>
</dbReference>
<accession>A0A317E294</accession>
<evidence type="ECO:0000259" key="11">
    <source>
        <dbReference type="PROSITE" id="PS50109"/>
    </source>
</evidence>
<protein>
    <recommendedName>
        <fullName evidence="3">histidine kinase</fullName>
        <ecNumber evidence="3">2.7.13.3</ecNumber>
    </recommendedName>
</protein>
<dbReference type="InterPro" id="IPR036890">
    <property type="entry name" value="HATPase_C_sf"/>
</dbReference>
<evidence type="ECO:0000256" key="8">
    <source>
        <dbReference type="ARBA" id="ARBA00022777"/>
    </source>
</evidence>
<dbReference type="InterPro" id="IPR003660">
    <property type="entry name" value="HAMP_dom"/>
</dbReference>
<dbReference type="CDD" id="cd00082">
    <property type="entry name" value="HisKA"/>
    <property type="match status" value="1"/>
</dbReference>
<dbReference type="Pfam" id="PF02518">
    <property type="entry name" value="HATPase_c"/>
    <property type="match status" value="1"/>
</dbReference>
<keyword evidence="6" id="KW-0808">Transferase</keyword>
<evidence type="ECO:0000256" key="3">
    <source>
        <dbReference type="ARBA" id="ARBA00012438"/>
    </source>
</evidence>
<evidence type="ECO:0000256" key="1">
    <source>
        <dbReference type="ARBA" id="ARBA00000085"/>
    </source>
</evidence>
<evidence type="ECO:0000256" key="6">
    <source>
        <dbReference type="ARBA" id="ARBA00022679"/>
    </source>
</evidence>
<dbReference type="CDD" id="cd00075">
    <property type="entry name" value="HATPase"/>
    <property type="match status" value="1"/>
</dbReference>
<dbReference type="InterPro" id="IPR003594">
    <property type="entry name" value="HATPase_dom"/>
</dbReference>
<dbReference type="InterPro" id="IPR003661">
    <property type="entry name" value="HisK_dim/P_dom"/>
</dbReference>
<dbReference type="PRINTS" id="PR00344">
    <property type="entry name" value="BCTRLSENSOR"/>
</dbReference>
<evidence type="ECO:0000256" key="7">
    <source>
        <dbReference type="ARBA" id="ARBA00022741"/>
    </source>
</evidence>
<dbReference type="InterPro" id="IPR036097">
    <property type="entry name" value="HisK_dim/P_sf"/>
</dbReference>
<keyword evidence="10" id="KW-1133">Transmembrane helix</keyword>
<evidence type="ECO:0000256" key="9">
    <source>
        <dbReference type="ARBA" id="ARBA00022840"/>
    </source>
</evidence>
<organism evidence="13 14">
    <name type="scientific">Zavarzinia aquatilis</name>
    <dbReference type="NCBI Taxonomy" id="2211142"/>
    <lineage>
        <taxon>Bacteria</taxon>
        <taxon>Pseudomonadati</taxon>
        <taxon>Pseudomonadota</taxon>
        <taxon>Alphaproteobacteria</taxon>
        <taxon>Rhodospirillales</taxon>
        <taxon>Zavarziniaceae</taxon>
        <taxon>Zavarzinia</taxon>
    </lineage>
</organism>
<feature type="domain" description="HAMP" evidence="12">
    <location>
        <begin position="149"/>
        <end position="204"/>
    </location>
</feature>
<feature type="transmembrane region" description="Helical" evidence="10">
    <location>
        <begin position="132"/>
        <end position="153"/>
    </location>
</feature>
<comment type="catalytic activity">
    <reaction evidence="1">
        <text>ATP + protein L-histidine = ADP + protein N-phospho-L-histidine.</text>
        <dbReference type="EC" id="2.7.13.3"/>
    </reaction>
</comment>
<dbReference type="GO" id="GO:0000155">
    <property type="term" value="F:phosphorelay sensor kinase activity"/>
    <property type="evidence" value="ECO:0007669"/>
    <property type="project" value="InterPro"/>
</dbReference>
<dbReference type="PANTHER" id="PTHR44936">
    <property type="entry name" value="SENSOR PROTEIN CREC"/>
    <property type="match status" value="1"/>
</dbReference>
<name>A0A317E294_9PROT</name>
<dbReference type="PANTHER" id="PTHR44936:SF10">
    <property type="entry name" value="SENSOR PROTEIN RSTB"/>
    <property type="match status" value="1"/>
</dbReference>
<dbReference type="SMART" id="SM00304">
    <property type="entry name" value="HAMP"/>
    <property type="match status" value="1"/>
</dbReference>
<dbReference type="SUPFAM" id="SSF47384">
    <property type="entry name" value="Homodimeric domain of signal transducing histidine kinase"/>
    <property type="match status" value="1"/>
</dbReference>
<dbReference type="SMART" id="SM00388">
    <property type="entry name" value="HisKA"/>
    <property type="match status" value="1"/>
</dbReference>
<proteinExistence type="predicted"/>
<evidence type="ECO:0000256" key="4">
    <source>
        <dbReference type="ARBA" id="ARBA00022475"/>
    </source>
</evidence>
<evidence type="ECO:0000256" key="10">
    <source>
        <dbReference type="SAM" id="Phobius"/>
    </source>
</evidence>
<dbReference type="GO" id="GO:0005886">
    <property type="term" value="C:plasma membrane"/>
    <property type="evidence" value="ECO:0007669"/>
    <property type="project" value="UniProtKB-SubCell"/>
</dbReference>
<dbReference type="Pfam" id="PF00672">
    <property type="entry name" value="HAMP"/>
    <property type="match status" value="1"/>
</dbReference>
<dbReference type="SUPFAM" id="SSF158472">
    <property type="entry name" value="HAMP domain-like"/>
    <property type="match status" value="1"/>
</dbReference>
<dbReference type="OrthoDB" id="9815202at2"/>
<evidence type="ECO:0000256" key="2">
    <source>
        <dbReference type="ARBA" id="ARBA00004651"/>
    </source>
</evidence>
<keyword evidence="7" id="KW-0547">Nucleotide-binding</keyword>
<evidence type="ECO:0000313" key="14">
    <source>
        <dbReference type="Proteomes" id="UP000245461"/>
    </source>
</evidence>
<dbReference type="SMART" id="SM00387">
    <property type="entry name" value="HATPase_c"/>
    <property type="match status" value="1"/>
</dbReference>
<keyword evidence="4" id="KW-1003">Cell membrane</keyword>
<dbReference type="PROSITE" id="PS50109">
    <property type="entry name" value="HIS_KIN"/>
    <property type="match status" value="1"/>
</dbReference>
<keyword evidence="8 13" id="KW-0418">Kinase</keyword>
<dbReference type="Gene3D" id="1.10.8.500">
    <property type="entry name" value="HAMP domain in histidine kinase"/>
    <property type="match status" value="1"/>
</dbReference>
<dbReference type="PROSITE" id="PS50885">
    <property type="entry name" value="HAMP"/>
    <property type="match status" value="1"/>
</dbReference>
<evidence type="ECO:0000313" key="13">
    <source>
        <dbReference type="EMBL" id="PWR20256.1"/>
    </source>
</evidence>
<reference evidence="13 14" key="1">
    <citation type="submission" date="2018-05" db="EMBL/GenBank/DDBJ databases">
        <title>Zavarzinia sp. HR-AS.</title>
        <authorList>
            <person name="Lee Y."/>
            <person name="Jeon C.O."/>
        </authorList>
    </citation>
    <scope>NUCLEOTIDE SEQUENCE [LARGE SCALE GENOMIC DNA]</scope>
    <source>
        <strain evidence="13 14">HR-AS</strain>
    </source>
</reference>
<dbReference type="AlphaFoldDB" id="A0A317E294"/>
<dbReference type="InterPro" id="IPR004358">
    <property type="entry name" value="Sig_transdc_His_kin-like_C"/>
</dbReference>
<dbReference type="RefSeq" id="WP_109907253.1">
    <property type="nucleotide sequence ID" value="NZ_QGLE01000010.1"/>
</dbReference>
<keyword evidence="10" id="KW-0812">Transmembrane</keyword>
<keyword evidence="14" id="KW-1185">Reference proteome</keyword>
<dbReference type="InterPro" id="IPR005467">
    <property type="entry name" value="His_kinase_dom"/>
</dbReference>
<feature type="transmembrane region" description="Helical" evidence="10">
    <location>
        <begin position="7"/>
        <end position="28"/>
    </location>
</feature>
<dbReference type="Proteomes" id="UP000245461">
    <property type="component" value="Unassembled WGS sequence"/>
</dbReference>
<dbReference type="InterPro" id="IPR050980">
    <property type="entry name" value="2C_sensor_his_kinase"/>
</dbReference>
<keyword evidence="10" id="KW-0472">Membrane</keyword>
<evidence type="ECO:0000256" key="5">
    <source>
        <dbReference type="ARBA" id="ARBA00022553"/>
    </source>
</evidence>
<comment type="subcellular location">
    <subcellularLocation>
        <location evidence="2">Cell membrane</location>
        <topology evidence="2">Multi-pass membrane protein</topology>
    </subcellularLocation>
</comment>
<dbReference type="CDD" id="cd06225">
    <property type="entry name" value="HAMP"/>
    <property type="match status" value="1"/>
</dbReference>
<keyword evidence="9" id="KW-0067">ATP-binding</keyword>
<dbReference type="Pfam" id="PF00512">
    <property type="entry name" value="HisKA"/>
    <property type="match status" value="1"/>
</dbReference>
<keyword evidence="5" id="KW-0597">Phosphoprotein</keyword>
<evidence type="ECO:0000259" key="12">
    <source>
        <dbReference type="PROSITE" id="PS50885"/>
    </source>
</evidence>
<comment type="caution">
    <text evidence="13">The sequence shown here is derived from an EMBL/GenBank/DDBJ whole genome shotgun (WGS) entry which is preliminary data.</text>
</comment>
<dbReference type="GO" id="GO:0005524">
    <property type="term" value="F:ATP binding"/>
    <property type="evidence" value="ECO:0007669"/>
    <property type="project" value="UniProtKB-KW"/>
</dbReference>
<gene>
    <name evidence="13" type="ORF">DKG74_16380</name>
</gene>